<organism evidence="1 2">
    <name type="scientific">Mesorhizobium plurifarium</name>
    <dbReference type="NCBI Taxonomy" id="69974"/>
    <lineage>
        <taxon>Bacteria</taxon>
        <taxon>Pseudomonadati</taxon>
        <taxon>Pseudomonadota</taxon>
        <taxon>Alphaproteobacteria</taxon>
        <taxon>Hyphomicrobiales</taxon>
        <taxon>Phyllobacteriaceae</taxon>
        <taxon>Mesorhizobium</taxon>
    </lineage>
</organism>
<proteinExistence type="predicted"/>
<accession>A0A090DL43</accession>
<protein>
    <submittedName>
        <fullName evidence="1">Uncharacterized protein</fullName>
    </submittedName>
</protein>
<dbReference type="Proteomes" id="UP000046373">
    <property type="component" value="Unassembled WGS sequence"/>
</dbReference>
<reference evidence="1 2" key="1">
    <citation type="submission" date="2014-08" db="EMBL/GenBank/DDBJ databases">
        <authorList>
            <person name="Moulin Lionel"/>
        </authorList>
    </citation>
    <scope>NUCLEOTIDE SEQUENCE [LARGE SCALE GENOMIC DNA]</scope>
</reference>
<evidence type="ECO:0000313" key="1">
    <source>
        <dbReference type="EMBL" id="CDX16946.1"/>
    </source>
</evidence>
<name>A0A090DL43_MESPL</name>
<gene>
    <name evidence="1" type="ORF">MPLDJ20_110075</name>
</gene>
<sequence>MHTGESAGERAATAERQPDQPCICIIAKLECMARHVCPVHIGPRNGRHSPGLKRI</sequence>
<evidence type="ECO:0000313" key="2">
    <source>
        <dbReference type="Proteomes" id="UP000046373"/>
    </source>
</evidence>
<dbReference type="AlphaFoldDB" id="A0A090DL43"/>
<dbReference type="EMBL" id="CCNB01000003">
    <property type="protein sequence ID" value="CDX16946.1"/>
    <property type="molecule type" value="Genomic_DNA"/>
</dbReference>